<dbReference type="SUPFAM" id="SSF51905">
    <property type="entry name" value="FAD/NAD(P)-binding domain"/>
    <property type="match status" value="1"/>
</dbReference>
<dbReference type="InterPro" id="IPR011777">
    <property type="entry name" value="Geranylgeranyl_Rdtase_fam"/>
</dbReference>
<protein>
    <submittedName>
        <fullName evidence="3">Geranylgeranyl reductase family protein</fullName>
    </submittedName>
</protein>
<dbReference type="InterPro" id="IPR050407">
    <property type="entry name" value="Geranylgeranyl_reductase"/>
</dbReference>
<name>A0A7K1TH26_9BACT</name>
<proteinExistence type="predicted"/>
<feature type="domain" description="Digeranylgeranylglycerophospholipid reductase catalytic" evidence="2">
    <location>
        <begin position="201"/>
        <end position="265"/>
    </location>
</feature>
<dbReference type="PANTHER" id="PTHR42685">
    <property type="entry name" value="GERANYLGERANYL DIPHOSPHATE REDUCTASE"/>
    <property type="match status" value="1"/>
</dbReference>
<organism evidence="3 4">
    <name type="scientific">Hymenobacter ginkgonis</name>
    <dbReference type="NCBI Taxonomy" id="2682976"/>
    <lineage>
        <taxon>Bacteria</taxon>
        <taxon>Pseudomonadati</taxon>
        <taxon>Bacteroidota</taxon>
        <taxon>Cytophagia</taxon>
        <taxon>Cytophagales</taxon>
        <taxon>Hymenobacteraceae</taxon>
        <taxon>Hymenobacter</taxon>
    </lineage>
</organism>
<dbReference type="Pfam" id="PF01494">
    <property type="entry name" value="FAD_binding_3"/>
    <property type="match status" value="1"/>
</dbReference>
<feature type="domain" description="FAD-binding" evidence="1">
    <location>
        <begin position="25"/>
        <end position="185"/>
    </location>
</feature>
<evidence type="ECO:0000313" key="3">
    <source>
        <dbReference type="EMBL" id="MVN77689.1"/>
    </source>
</evidence>
<dbReference type="PANTHER" id="PTHR42685:SF22">
    <property type="entry name" value="CONDITIONED MEDIUM FACTOR RECEPTOR 1"/>
    <property type="match status" value="1"/>
</dbReference>
<dbReference type="PRINTS" id="PR00420">
    <property type="entry name" value="RNGMNOXGNASE"/>
</dbReference>
<keyword evidence="4" id="KW-1185">Reference proteome</keyword>
<dbReference type="Proteomes" id="UP000441336">
    <property type="component" value="Unassembled WGS sequence"/>
</dbReference>
<dbReference type="InterPro" id="IPR002938">
    <property type="entry name" value="FAD-bd"/>
</dbReference>
<dbReference type="EMBL" id="WQKZ01000003">
    <property type="protein sequence ID" value="MVN77689.1"/>
    <property type="molecule type" value="Genomic_DNA"/>
</dbReference>
<dbReference type="NCBIfam" id="TIGR02032">
    <property type="entry name" value="GG-red-SF"/>
    <property type="match status" value="1"/>
</dbReference>
<dbReference type="AlphaFoldDB" id="A0A7K1TH26"/>
<dbReference type="Gene3D" id="3.50.50.60">
    <property type="entry name" value="FAD/NAD(P)-binding domain"/>
    <property type="match status" value="1"/>
</dbReference>
<evidence type="ECO:0000259" key="1">
    <source>
        <dbReference type="Pfam" id="PF01494"/>
    </source>
</evidence>
<dbReference type="InterPro" id="IPR036188">
    <property type="entry name" value="FAD/NAD-bd_sf"/>
</dbReference>
<dbReference type="GO" id="GO:0071949">
    <property type="term" value="F:FAD binding"/>
    <property type="evidence" value="ECO:0007669"/>
    <property type="project" value="InterPro"/>
</dbReference>
<reference evidence="3 4" key="1">
    <citation type="submission" date="2019-12" db="EMBL/GenBank/DDBJ databases">
        <title>Hymenobacter sp. HMF4947 Genome sequencing and assembly.</title>
        <authorList>
            <person name="Kang H."/>
            <person name="Cha I."/>
            <person name="Kim H."/>
            <person name="Joh K."/>
        </authorList>
    </citation>
    <scope>NUCLEOTIDE SEQUENCE [LARGE SCALE GENOMIC DNA]</scope>
    <source>
        <strain evidence="3 4">HMF4947</strain>
    </source>
</reference>
<dbReference type="Pfam" id="PF22578">
    <property type="entry name" value="GGR_cat"/>
    <property type="match status" value="1"/>
</dbReference>
<comment type="caution">
    <text evidence="3">The sequence shown here is derived from an EMBL/GenBank/DDBJ whole genome shotgun (WGS) entry which is preliminary data.</text>
</comment>
<dbReference type="InterPro" id="IPR054715">
    <property type="entry name" value="GGR_cat"/>
</dbReference>
<dbReference type="GO" id="GO:0016628">
    <property type="term" value="F:oxidoreductase activity, acting on the CH-CH group of donors, NAD or NADP as acceptor"/>
    <property type="evidence" value="ECO:0007669"/>
    <property type="project" value="InterPro"/>
</dbReference>
<sequence>MPRGQTWPSFYLYAVLPPTPPLPTYDVALVGAGPAGTACALALRGSGLRVALLDKAAFPRDKICGDAIPGAALKALAALDPAYRVALAGLRPQSPARHSRLVAPSGRSLWLHWQKPSFNSPRLDFDAALLGLVRHHTDTVILENTSLLEVTAGPDGVHLRTTQGELRCRLVVGCDGANSVVRRQLLPGPAQPQPCVGVRAYFENVADAPDDTTEFYFSRDYLAGYCWVFPVGNGRYNVGLGLLTELISAHKIDLKVLLREWLATHPALAERFAQARQLGPTRGFGLPLGGGVGAALPVAGTGFLLCGDAAALIDPLQGHGIDTAVESGILAAAQARRCCAAGAFDAAFMQPYTDAVQQQIGAKLLLHHRLMRLFSARPWLVNAAVRVAAVPRLRRWLQGLLG</sequence>
<accession>A0A7K1TH26</accession>
<gene>
    <name evidence="3" type="ORF">GO988_15255</name>
</gene>
<evidence type="ECO:0000313" key="4">
    <source>
        <dbReference type="Proteomes" id="UP000441336"/>
    </source>
</evidence>
<evidence type="ECO:0000259" key="2">
    <source>
        <dbReference type="Pfam" id="PF22578"/>
    </source>
</evidence>